<dbReference type="Gene3D" id="1.25.40.10">
    <property type="entry name" value="Tetratricopeptide repeat domain"/>
    <property type="match status" value="1"/>
</dbReference>
<keyword evidence="4 6" id="KW-0802">TPR repeat</keyword>
<feature type="region of interest" description="Disordered" evidence="7">
    <location>
        <begin position="1"/>
        <end position="35"/>
    </location>
</feature>
<dbReference type="GO" id="GO:0034080">
    <property type="term" value="P:CENP-A containing chromatin assembly"/>
    <property type="evidence" value="ECO:0007669"/>
    <property type="project" value="TreeGrafter"/>
</dbReference>
<feature type="domain" description="Tetratricopeptide SHNi-TPR" evidence="8">
    <location>
        <begin position="65"/>
        <end position="94"/>
    </location>
</feature>
<dbReference type="PANTHER" id="PTHR15081:SF1">
    <property type="entry name" value="NUCLEAR AUTOANTIGENIC SPERM PROTEIN"/>
    <property type="match status" value="1"/>
</dbReference>
<dbReference type="InterPro" id="IPR019544">
    <property type="entry name" value="Tetratricopeptide_SHNi-TPR_dom"/>
</dbReference>
<dbReference type="GO" id="GO:0005654">
    <property type="term" value="C:nucleoplasm"/>
    <property type="evidence" value="ECO:0007669"/>
    <property type="project" value="TreeGrafter"/>
</dbReference>
<keyword evidence="5" id="KW-0539">Nucleus</keyword>
<proteinExistence type="inferred from homology"/>
<feature type="region of interest" description="Disordered" evidence="7">
    <location>
        <begin position="268"/>
        <end position="323"/>
    </location>
</feature>
<sequence length="323" mass="35853">MVEELTEESLEKEINNNDGESHAETTNESQTDQDSDLNVANDVLIIARDIYLDVGTERSKASLGEVFMKLGDISLEQENFDQAVVDYREAVKVKSERLSDDNMELTEAHWRLALALSASTDKSQIDQAIEHVERAMEVLNKCKKNLLEKLASVQETYGKGKQVAKSDDNTEDIEKKLNEIDQFLIEMEAKIEELNTAKINRDKEVPTPSEIALAEYVKMLTPSAESGSTTNAGSSSITSNVPINDITSLIKRKVVEDIKSIDENLTNTTTNENSVTNTMMDEGEEKKRKVENLIDETTSEGSGEGRSGENDESSPNKKVRLSG</sequence>
<dbReference type="OMA" id="IAECHYK"/>
<comment type="caution">
    <text evidence="9">The sequence shown here is derived from an EMBL/GenBank/DDBJ whole genome shotgun (WGS) entry which is preliminary data.</text>
</comment>
<dbReference type="EMBL" id="JEMT01029310">
    <property type="protein sequence ID" value="EXX52339.1"/>
    <property type="molecule type" value="Genomic_DNA"/>
</dbReference>
<evidence type="ECO:0000256" key="6">
    <source>
        <dbReference type="PROSITE-ProRule" id="PRU00339"/>
    </source>
</evidence>
<feature type="compositionally biased region" description="Basic and acidic residues" evidence="7">
    <location>
        <begin position="9"/>
        <end position="25"/>
    </location>
</feature>
<comment type="subcellular location">
    <subcellularLocation>
        <location evidence="1">Nucleus</location>
    </subcellularLocation>
</comment>
<dbReference type="SUPFAM" id="SSF48452">
    <property type="entry name" value="TPR-like"/>
    <property type="match status" value="1"/>
</dbReference>
<dbReference type="Proteomes" id="UP000022910">
    <property type="component" value="Unassembled WGS sequence"/>
</dbReference>
<dbReference type="InterPro" id="IPR019734">
    <property type="entry name" value="TPR_rpt"/>
</dbReference>
<evidence type="ECO:0000256" key="3">
    <source>
        <dbReference type="ARBA" id="ARBA00022737"/>
    </source>
</evidence>
<gene>
    <name evidence="9" type="ORF">RirG_253850</name>
</gene>
<name>A0A015JBP4_RHIIW</name>
<evidence type="ECO:0000313" key="10">
    <source>
        <dbReference type="Proteomes" id="UP000022910"/>
    </source>
</evidence>
<evidence type="ECO:0000256" key="1">
    <source>
        <dbReference type="ARBA" id="ARBA00004123"/>
    </source>
</evidence>
<dbReference type="InterPro" id="IPR051730">
    <property type="entry name" value="NASP-like"/>
</dbReference>
<evidence type="ECO:0000256" key="5">
    <source>
        <dbReference type="ARBA" id="ARBA00023242"/>
    </source>
</evidence>
<evidence type="ECO:0000259" key="8">
    <source>
        <dbReference type="Pfam" id="PF10516"/>
    </source>
</evidence>
<dbReference type="GO" id="GO:0042393">
    <property type="term" value="F:histone binding"/>
    <property type="evidence" value="ECO:0007669"/>
    <property type="project" value="TreeGrafter"/>
</dbReference>
<protein>
    <recommendedName>
        <fullName evidence="8">Tetratricopeptide SHNi-TPR domain-containing protein</fullName>
    </recommendedName>
</protein>
<dbReference type="PROSITE" id="PS50005">
    <property type="entry name" value="TPR"/>
    <property type="match status" value="1"/>
</dbReference>
<dbReference type="Pfam" id="PF10516">
    <property type="entry name" value="SHNi-TPR"/>
    <property type="match status" value="1"/>
</dbReference>
<accession>A0A015JBP4</accession>
<dbReference type="AlphaFoldDB" id="A0A015JBP4"/>
<dbReference type="PANTHER" id="PTHR15081">
    <property type="entry name" value="NUCLEAR AUTOANTIGENIC SPERM PROTEIN NASP -RELATED"/>
    <property type="match status" value="1"/>
</dbReference>
<reference evidence="9 10" key="1">
    <citation type="submission" date="2014-02" db="EMBL/GenBank/DDBJ databases">
        <title>Single nucleus genome sequencing reveals high similarity among nuclei of an endomycorrhizal fungus.</title>
        <authorList>
            <person name="Lin K."/>
            <person name="Geurts R."/>
            <person name="Zhang Z."/>
            <person name="Limpens E."/>
            <person name="Saunders D.G."/>
            <person name="Mu D."/>
            <person name="Pang E."/>
            <person name="Cao H."/>
            <person name="Cha H."/>
            <person name="Lin T."/>
            <person name="Zhou Q."/>
            <person name="Shang Y."/>
            <person name="Li Y."/>
            <person name="Ivanov S."/>
            <person name="Sharma T."/>
            <person name="Velzen R.V."/>
            <person name="Ruijter N.D."/>
            <person name="Aanen D.K."/>
            <person name="Win J."/>
            <person name="Kamoun S."/>
            <person name="Bisseling T."/>
            <person name="Huang S."/>
        </authorList>
    </citation>
    <scope>NUCLEOTIDE SEQUENCE [LARGE SCALE GENOMIC DNA]</scope>
    <source>
        <strain evidence="10">DAOM197198w</strain>
    </source>
</reference>
<keyword evidence="10" id="KW-1185">Reference proteome</keyword>
<evidence type="ECO:0000256" key="7">
    <source>
        <dbReference type="SAM" id="MobiDB-lite"/>
    </source>
</evidence>
<feature type="compositionally biased region" description="Polar residues" evidence="7">
    <location>
        <begin position="26"/>
        <end position="35"/>
    </location>
</feature>
<feature type="repeat" description="TPR" evidence="6">
    <location>
        <begin position="64"/>
        <end position="97"/>
    </location>
</feature>
<dbReference type="InterPro" id="IPR011990">
    <property type="entry name" value="TPR-like_helical_dom_sf"/>
</dbReference>
<evidence type="ECO:0000313" key="9">
    <source>
        <dbReference type="EMBL" id="EXX52339.1"/>
    </source>
</evidence>
<evidence type="ECO:0000256" key="4">
    <source>
        <dbReference type="ARBA" id="ARBA00022803"/>
    </source>
</evidence>
<organism evidence="9 10">
    <name type="scientific">Rhizophagus irregularis (strain DAOM 197198w)</name>
    <name type="common">Glomus intraradices</name>
    <dbReference type="NCBI Taxonomy" id="1432141"/>
    <lineage>
        <taxon>Eukaryota</taxon>
        <taxon>Fungi</taxon>
        <taxon>Fungi incertae sedis</taxon>
        <taxon>Mucoromycota</taxon>
        <taxon>Glomeromycotina</taxon>
        <taxon>Glomeromycetes</taxon>
        <taxon>Glomerales</taxon>
        <taxon>Glomeraceae</taxon>
        <taxon>Rhizophagus</taxon>
    </lineage>
</organism>
<keyword evidence="3" id="KW-0677">Repeat</keyword>
<dbReference type="GO" id="GO:0006335">
    <property type="term" value="P:DNA replication-dependent chromatin assembly"/>
    <property type="evidence" value="ECO:0007669"/>
    <property type="project" value="TreeGrafter"/>
</dbReference>
<feature type="compositionally biased region" description="Low complexity" evidence="7">
    <location>
        <begin position="268"/>
        <end position="278"/>
    </location>
</feature>
<comment type="similarity">
    <text evidence="2">Belongs to the NASP family.</text>
</comment>
<evidence type="ECO:0000256" key="2">
    <source>
        <dbReference type="ARBA" id="ARBA00008402"/>
    </source>
</evidence>